<evidence type="ECO:0000256" key="3">
    <source>
        <dbReference type="ARBA" id="ARBA00022692"/>
    </source>
</evidence>
<keyword evidence="2" id="KW-1003">Cell membrane</keyword>
<keyword evidence="3 8" id="KW-0812">Transmembrane</keyword>
<evidence type="ECO:0000256" key="7">
    <source>
        <dbReference type="SAM" id="MobiDB-lite"/>
    </source>
</evidence>
<protein>
    <submittedName>
        <fullName evidence="10">ABC transporter permease</fullName>
    </submittedName>
    <submittedName>
        <fullName evidence="11">FtsX-like permease family protein</fullName>
    </submittedName>
</protein>
<evidence type="ECO:0000256" key="4">
    <source>
        <dbReference type="ARBA" id="ARBA00022989"/>
    </source>
</evidence>
<keyword evidence="4 8" id="KW-1133">Transmembrane helix</keyword>
<feature type="transmembrane region" description="Helical" evidence="8">
    <location>
        <begin position="753"/>
        <end position="777"/>
    </location>
</feature>
<feature type="transmembrane region" description="Helical" evidence="8">
    <location>
        <begin position="414"/>
        <end position="436"/>
    </location>
</feature>
<dbReference type="PANTHER" id="PTHR30572">
    <property type="entry name" value="MEMBRANE COMPONENT OF TRANSPORTER-RELATED"/>
    <property type="match status" value="1"/>
</dbReference>
<feature type="transmembrane region" description="Helical" evidence="8">
    <location>
        <begin position="46"/>
        <end position="67"/>
    </location>
</feature>
<evidence type="ECO:0000313" key="11">
    <source>
        <dbReference type="EMBL" id="QGL51093.1"/>
    </source>
</evidence>
<feature type="transmembrane region" description="Helical" evidence="8">
    <location>
        <begin position="789"/>
        <end position="811"/>
    </location>
</feature>
<keyword evidence="5 8" id="KW-0472">Membrane</keyword>
<evidence type="ECO:0000313" key="13">
    <source>
        <dbReference type="Proteomes" id="UP000477779"/>
    </source>
</evidence>
<dbReference type="Proteomes" id="UP000477779">
    <property type="component" value="Unassembled WGS sequence"/>
</dbReference>
<dbReference type="GO" id="GO:0005886">
    <property type="term" value="C:plasma membrane"/>
    <property type="evidence" value="ECO:0007669"/>
    <property type="project" value="UniProtKB-SubCell"/>
</dbReference>
<evidence type="ECO:0000313" key="10">
    <source>
        <dbReference type="EMBL" id="NES30805.1"/>
    </source>
</evidence>
<dbReference type="EMBL" id="CP045309">
    <property type="protein sequence ID" value="QGL51093.1"/>
    <property type="molecule type" value="Genomic_DNA"/>
</dbReference>
<dbReference type="Pfam" id="PF02687">
    <property type="entry name" value="FtsX"/>
    <property type="match status" value="1"/>
</dbReference>
<dbReference type="Proteomes" id="UP000402241">
    <property type="component" value="Chromosome"/>
</dbReference>
<feature type="transmembrane region" description="Helical" evidence="8">
    <location>
        <begin position="292"/>
        <end position="321"/>
    </location>
</feature>
<feature type="transmembrane region" description="Helical" evidence="8">
    <location>
        <begin position="457"/>
        <end position="480"/>
    </location>
</feature>
<reference evidence="11 12" key="1">
    <citation type="submission" date="2019-10" db="EMBL/GenBank/DDBJ databases">
        <title>Genome Sequence of Micromonospora terminaliae DSM 101760.</title>
        <authorList>
            <person name="Guo L."/>
        </authorList>
    </citation>
    <scope>NUCLEOTIDE SEQUENCE [LARGE SCALE GENOMIC DNA]</scope>
    <source>
        <strain evidence="11 12">DSM 101760</strain>
    </source>
</reference>
<feature type="transmembrane region" description="Helical" evidence="8">
    <location>
        <begin position="706"/>
        <end position="725"/>
    </location>
</feature>
<dbReference type="InterPro" id="IPR050250">
    <property type="entry name" value="Macrolide_Exporter_MacB"/>
</dbReference>
<organism evidence="10 13">
    <name type="scientific">Micromonospora terminaliae</name>
    <dbReference type="NCBI Taxonomy" id="1914461"/>
    <lineage>
        <taxon>Bacteria</taxon>
        <taxon>Bacillati</taxon>
        <taxon>Actinomycetota</taxon>
        <taxon>Actinomycetes</taxon>
        <taxon>Micromonosporales</taxon>
        <taxon>Micromonosporaceae</taxon>
        <taxon>Micromonospora</taxon>
    </lineage>
</organism>
<feature type="transmembrane region" description="Helical" evidence="8">
    <location>
        <begin position="244"/>
        <end position="271"/>
    </location>
</feature>
<comment type="subcellular location">
    <subcellularLocation>
        <location evidence="1">Cell membrane</location>
        <topology evidence="1">Multi-pass membrane protein</topology>
    </subcellularLocation>
</comment>
<feature type="compositionally biased region" description="Low complexity" evidence="7">
    <location>
        <begin position="1"/>
        <end position="19"/>
    </location>
</feature>
<evidence type="ECO:0000256" key="8">
    <source>
        <dbReference type="SAM" id="Phobius"/>
    </source>
</evidence>
<sequence length="824" mass="85694">MTAATATPPATERPAPRRASGGGLPARRAVIRWAVRLFRREWRQQVLTLALLTVAVIGATFAVSATYNMASSSDGRFGRADHLLEFDGTDPAKLESRLAATRSWFGTIDAIGHRYLEVPGLFDPIDVRAQDPGGVYGAPMLAVRQGRYPAGTGEVALTDAVARTLRTGLGRRVTVDGHDRLVVGMVENPNDLTDEFALVDPAHADPPKTVTVLVAGDRADLEAFRATIDGPLVRESRPGTTRTVIAATTLALATVGLLLVSLVAAAGFVVVAQRRLRQLGMLAAMGATRRHLRLVMLANGTVVGAVAAVLGTGVGIAAWLLVAERVETAAGHRIDRFDLPWATIGAGMMLAVATATAAAWWPARATARTPIMSALSARPPRPRPARRTAVVAVVLLATGVTCLLLSGGTKPVPISAGTIATAVGVLFVGPTAIRLLAAARAGMPVAVRLALTDLVRYQARAGAALAAISLALGISVAVVAGSAAADHQARQAAGLGNLAKGQLLVRIGRPSPVIPVRTPEQLAGLQSQVDTLAGNLGTPTVTPLDMAVVASYTDPGEPGGQPGHPAVEIGTPVADRQQMTTYPLYVATPELLRLYRLDSAAVAADTEVLTSRTGALELVNIPERRVYPKTQALPDPGYTSMPNSMVTASMMARHGWQPARVGWLVEADHPLTEQELTTAQNLAVSAGFTIESRHERASLGSLRTGAVAAGALLALGILAMTVGLIRGEAAGDLRTLAATGAPRRVRRTLTATTAGALALLGGLLGVVGAYVGLASVLHRDLDALTDVPVAHLVATILGLPVLAAVAGWVLAGREPQWLGRRRLD</sequence>
<feature type="domain" description="ABC3 transporter permease C-terminal" evidence="9">
    <location>
        <begin position="252"/>
        <end position="370"/>
    </location>
</feature>
<dbReference type="PANTHER" id="PTHR30572:SF4">
    <property type="entry name" value="ABC TRANSPORTER PERMEASE YTRF"/>
    <property type="match status" value="1"/>
</dbReference>
<feature type="transmembrane region" description="Helical" evidence="8">
    <location>
        <begin position="341"/>
        <end position="363"/>
    </location>
</feature>
<dbReference type="RefSeq" id="WP_154230206.1">
    <property type="nucleotide sequence ID" value="NZ_CP045309.1"/>
</dbReference>
<accession>A0AAJ2ZIQ0</accession>
<feature type="region of interest" description="Disordered" evidence="7">
    <location>
        <begin position="1"/>
        <end position="23"/>
    </location>
</feature>
<gene>
    <name evidence="10" type="ORF">G3561_25035</name>
    <name evidence="11" type="ORF">GCE86_31085</name>
</gene>
<dbReference type="AlphaFoldDB" id="A0AAJ2ZIQ0"/>
<evidence type="ECO:0000256" key="5">
    <source>
        <dbReference type="ARBA" id="ARBA00023136"/>
    </source>
</evidence>
<name>A0AAJ2ZIQ0_9ACTN</name>
<evidence type="ECO:0000256" key="1">
    <source>
        <dbReference type="ARBA" id="ARBA00004651"/>
    </source>
</evidence>
<evidence type="ECO:0000313" key="12">
    <source>
        <dbReference type="Proteomes" id="UP000402241"/>
    </source>
</evidence>
<dbReference type="GO" id="GO:0022857">
    <property type="term" value="F:transmembrane transporter activity"/>
    <property type="evidence" value="ECO:0007669"/>
    <property type="project" value="TreeGrafter"/>
</dbReference>
<evidence type="ECO:0000256" key="2">
    <source>
        <dbReference type="ARBA" id="ARBA00022475"/>
    </source>
</evidence>
<evidence type="ECO:0000259" key="9">
    <source>
        <dbReference type="Pfam" id="PF02687"/>
    </source>
</evidence>
<dbReference type="EMBL" id="JAAHBZ010000013">
    <property type="protein sequence ID" value="NES30805.1"/>
    <property type="molecule type" value="Genomic_DNA"/>
</dbReference>
<evidence type="ECO:0000256" key="6">
    <source>
        <dbReference type="ARBA" id="ARBA00038076"/>
    </source>
</evidence>
<reference evidence="10 13" key="2">
    <citation type="submission" date="2020-02" db="EMBL/GenBank/DDBJ databases">
        <title>WGS of Micromonospora spp. isolated from hot spring.</title>
        <authorList>
            <person name="Thawai C."/>
        </authorList>
    </citation>
    <scope>NUCLEOTIDE SEQUENCE [LARGE SCALE GENOMIC DNA]</scope>
    <source>
        <strain evidence="10 13">TMS7</strain>
    </source>
</reference>
<dbReference type="InterPro" id="IPR003838">
    <property type="entry name" value="ABC3_permease_C"/>
</dbReference>
<feature type="transmembrane region" description="Helical" evidence="8">
    <location>
        <begin position="388"/>
        <end position="408"/>
    </location>
</feature>
<proteinExistence type="inferred from homology"/>
<comment type="similarity">
    <text evidence="6">Belongs to the ABC-4 integral membrane protein family.</text>
</comment>
<keyword evidence="12" id="KW-1185">Reference proteome</keyword>